<reference evidence="3 4" key="1">
    <citation type="submission" date="2024-05" db="EMBL/GenBank/DDBJ databases">
        <title>Genetic variation in Jamaican populations of the coffee berry borer (Hypothenemus hampei).</title>
        <authorList>
            <person name="Errbii M."/>
            <person name="Myrie A."/>
        </authorList>
    </citation>
    <scope>NUCLEOTIDE SEQUENCE [LARGE SCALE GENOMIC DNA]</scope>
    <source>
        <strain evidence="3">JA-Hopewell-2020-01-JO</strain>
        <tissue evidence="3">Whole body</tissue>
    </source>
</reference>
<protein>
    <submittedName>
        <fullName evidence="3">Uncharacterized protein</fullName>
    </submittedName>
</protein>
<name>A0ABD1EQ51_HYPHA</name>
<comment type="caution">
    <text evidence="3">The sequence shown here is derived from an EMBL/GenBank/DDBJ whole genome shotgun (WGS) entry which is preliminary data.</text>
</comment>
<keyword evidence="1" id="KW-0175">Coiled coil</keyword>
<evidence type="ECO:0000313" key="3">
    <source>
        <dbReference type="EMBL" id="KAL1500896.1"/>
    </source>
</evidence>
<feature type="compositionally biased region" description="Polar residues" evidence="2">
    <location>
        <begin position="225"/>
        <end position="238"/>
    </location>
</feature>
<sequence>MKQKYQENCLSITRKLQSREAEILHVKTELEQVEQSNVLKSQELEKMKKQLECCANQLQIARDEYYNLHKEYKEIKQMLEDQIKKYRALTNDNICETTKNEYANLQEKLKEASFEIIELKDQLNKLTCDNNALKVAIGSLITNLERNIKGPSFTSLPGNSAESLAGEILNSLNTIEDIIVKNNSQCNCMSQISSQYAMEDTEVLIASQLPDCCKEFQGMLKDSVQPPSISSLKTSNSEDNNKLF</sequence>
<feature type="region of interest" description="Disordered" evidence="2">
    <location>
        <begin position="224"/>
        <end position="244"/>
    </location>
</feature>
<organism evidence="3 4">
    <name type="scientific">Hypothenemus hampei</name>
    <name type="common">Coffee berry borer</name>
    <dbReference type="NCBI Taxonomy" id="57062"/>
    <lineage>
        <taxon>Eukaryota</taxon>
        <taxon>Metazoa</taxon>
        <taxon>Ecdysozoa</taxon>
        <taxon>Arthropoda</taxon>
        <taxon>Hexapoda</taxon>
        <taxon>Insecta</taxon>
        <taxon>Pterygota</taxon>
        <taxon>Neoptera</taxon>
        <taxon>Endopterygota</taxon>
        <taxon>Coleoptera</taxon>
        <taxon>Polyphaga</taxon>
        <taxon>Cucujiformia</taxon>
        <taxon>Curculionidae</taxon>
        <taxon>Scolytinae</taxon>
        <taxon>Hypothenemus</taxon>
    </lineage>
</organism>
<dbReference type="AlphaFoldDB" id="A0ABD1EQ51"/>
<dbReference type="EMBL" id="JBDJPC010000005">
    <property type="protein sequence ID" value="KAL1500896.1"/>
    <property type="molecule type" value="Genomic_DNA"/>
</dbReference>
<evidence type="ECO:0000256" key="2">
    <source>
        <dbReference type="SAM" id="MobiDB-lite"/>
    </source>
</evidence>
<feature type="coiled-coil region" evidence="1">
    <location>
        <begin position="16"/>
        <end position="136"/>
    </location>
</feature>
<evidence type="ECO:0000256" key="1">
    <source>
        <dbReference type="SAM" id="Coils"/>
    </source>
</evidence>
<proteinExistence type="predicted"/>
<dbReference type="Proteomes" id="UP001566132">
    <property type="component" value="Unassembled WGS sequence"/>
</dbReference>
<accession>A0ABD1EQ51</accession>
<keyword evidence="4" id="KW-1185">Reference proteome</keyword>
<evidence type="ECO:0000313" key="4">
    <source>
        <dbReference type="Proteomes" id="UP001566132"/>
    </source>
</evidence>
<gene>
    <name evidence="3" type="ORF">ABEB36_006315</name>
</gene>